<accession>A0A316YCP7</accession>
<keyword evidence="7" id="KW-1185">Reference proteome</keyword>
<dbReference type="EMBL" id="KZ819641">
    <property type="protein sequence ID" value="PWN86999.1"/>
    <property type="molecule type" value="Genomic_DNA"/>
</dbReference>
<dbReference type="Gene3D" id="1.20.5.500">
    <property type="entry name" value="Single helix bin"/>
    <property type="match status" value="1"/>
</dbReference>
<comment type="similarity">
    <text evidence="2 4">Belongs to the ATPase inhibitor family.</text>
</comment>
<dbReference type="OrthoDB" id="5532350at2759"/>
<comment type="function">
    <text evidence="4">Inhibits the enzyme activity of ATPase.</text>
</comment>
<dbReference type="Proteomes" id="UP000245768">
    <property type="component" value="Unassembled WGS sequence"/>
</dbReference>
<dbReference type="GO" id="GO:0005739">
    <property type="term" value="C:mitochondrion"/>
    <property type="evidence" value="ECO:0007669"/>
    <property type="project" value="UniProtKB-SubCell"/>
</dbReference>
<dbReference type="STRING" id="215250.A0A316YCP7"/>
<dbReference type="InParanoid" id="A0A316YCP7"/>
<keyword evidence="5" id="KW-0175">Coiled coil</keyword>
<dbReference type="InterPro" id="IPR007648">
    <property type="entry name" value="ATPase_inhibitor_mt"/>
</dbReference>
<dbReference type="GeneID" id="37047273"/>
<evidence type="ECO:0000256" key="5">
    <source>
        <dbReference type="SAM" id="Coils"/>
    </source>
</evidence>
<reference evidence="6 7" key="1">
    <citation type="journal article" date="2018" name="Mol. Biol. Evol.">
        <title>Broad Genomic Sampling Reveals a Smut Pathogenic Ancestry of the Fungal Clade Ustilaginomycotina.</title>
        <authorList>
            <person name="Kijpornyongpan T."/>
            <person name="Mondo S.J."/>
            <person name="Barry K."/>
            <person name="Sandor L."/>
            <person name="Lee J."/>
            <person name="Lipzen A."/>
            <person name="Pangilinan J."/>
            <person name="LaButti K."/>
            <person name="Hainaut M."/>
            <person name="Henrissat B."/>
            <person name="Grigoriev I.V."/>
            <person name="Spatafora J.W."/>
            <person name="Aime M.C."/>
        </authorList>
    </citation>
    <scope>NUCLEOTIDE SEQUENCE [LARGE SCALE GENOMIC DNA]</scope>
    <source>
        <strain evidence="6 7">MCA 4198</strain>
    </source>
</reference>
<name>A0A316YCP7_9BASI</name>
<feature type="coiled-coil region" evidence="5">
    <location>
        <begin position="64"/>
        <end position="98"/>
    </location>
</feature>
<comment type="subcellular location">
    <subcellularLocation>
        <location evidence="1">Mitochondrion</location>
    </subcellularLocation>
</comment>
<dbReference type="RefSeq" id="XP_025374197.1">
    <property type="nucleotide sequence ID" value="XM_025525357.1"/>
</dbReference>
<dbReference type="Pfam" id="PF04568">
    <property type="entry name" value="IATP"/>
    <property type="match status" value="1"/>
</dbReference>
<evidence type="ECO:0000313" key="7">
    <source>
        <dbReference type="Proteomes" id="UP000245768"/>
    </source>
</evidence>
<evidence type="ECO:0000313" key="6">
    <source>
        <dbReference type="EMBL" id="PWN86999.1"/>
    </source>
</evidence>
<evidence type="ECO:0000256" key="4">
    <source>
        <dbReference type="RuleBase" id="RU368087"/>
    </source>
</evidence>
<organism evidence="6 7">
    <name type="scientific">Acaromyces ingoldii</name>
    <dbReference type="NCBI Taxonomy" id="215250"/>
    <lineage>
        <taxon>Eukaryota</taxon>
        <taxon>Fungi</taxon>
        <taxon>Dikarya</taxon>
        <taxon>Basidiomycota</taxon>
        <taxon>Ustilaginomycotina</taxon>
        <taxon>Exobasidiomycetes</taxon>
        <taxon>Exobasidiales</taxon>
        <taxon>Cryptobasidiaceae</taxon>
        <taxon>Acaromyces</taxon>
    </lineage>
</organism>
<evidence type="ECO:0000256" key="2">
    <source>
        <dbReference type="ARBA" id="ARBA00010901"/>
    </source>
</evidence>
<keyword evidence="3" id="KW-0496">Mitochondrion</keyword>
<dbReference type="AlphaFoldDB" id="A0A316YCP7"/>
<gene>
    <name evidence="6" type="ORF">FA10DRAFT_304427</name>
</gene>
<protein>
    <recommendedName>
        <fullName evidence="4">ATPase inhibitor, mitochondrial</fullName>
    </recommendedName>
</protein>
<sequence length="98" mass="10798">MSLLRTSTSALRLSASRATVAAPSMMAVRGYADKPDPEFSSAHTSASAKGFEKKEQAQEGAYFREQEAKKLKALREKLSAQRKHLDEVEAAIDDIEKK</sequence>
<dbReference type="GO" id="GO:0042030">
    <property type="term" value="F:ATPase inhibitor activity"/>
    <property type="evidence" value="ECO:0007669"/>
    <property type="project" value="InterPro"/>
</dbReference>
<evidence type="ECO:0000256" key="1">
    <source>
        <dbReference type="ARBA" id="ARBA00004173"/>
    </source>
</evidence>
<evidence type="ECO:0000256" key="3">
    <source>
        <dbReference type="ARBA" id="ARBA00023128"/>
    </source>
</evidence>
<proteinExistence type="inferred from homology"/>